<dbReference type="InterPro" id="IPR004360">
    <property type="entry name" value="Glyas_Fos-R_dOase_dom"/>
</dbReference>
<proteinExistence type="predicted"/>
<dbReference type="AlphaFoldDB" id="A0A1H4K072"/>
<dbReference type="CDD" id="cd08353">
    <property type="entry name" value="VOC_like"/>
    <property type="match status" value="1"/>
</dbReference>
<evidence type="ECO:0000313" key="4">
    <source>
        <dbReference type="Proteomes" id="UP000199183"/>
    </source>
</evidence>
<protein>
    <recommendedName>
        <fullName evidence="2">VOC domain-containing protein</fullName>
    </recommendedName>
</protein>
<keyword evidence="1" id="KW-0479">Metal-binding</keyword>
<dbReference type="PANTHER" id="PTHR43048:SF5">
    <property type="entry name" value="BLR5325 PROTEIN"/>
    <property type="match status" value="1"/>
</dbReference>
<dbReference type="RefSeq" id="WP_245723537.1">
    <property type="nucleotide sequence ID" value="NZ_FNRY01000001.1"/>
</dbReference>
<keyword evidence="4" id="KW-1185">Reference proteome</keyword>
<dbReference type="Pfam" id="PF00903">
    <property type="entry name" value="Glyoxalase"/>
    <property type="match status" value="2"/>
</dbReference>
<name>A0A1H4K072_9MICO</name>
<dbReference type="InterPro" id="IPR029068">
    <property type="entry name" value="Glyas_Bleomycin-R_OHBP_Dase"/>
</dbReference>
<dbReference type="PROSITE" id="PS51819">
    <property type="entry name" value="VOC"/>
    <property type="match status" value="2"/>
</dbReference>
<dbReference type="Proteomes" id="UP000199183">
    <property type="component" value="Unassembled WGS sequence"/>
</dbReference>
<dbReference type="GO" id="GO:0046491">
    <property type="term" value="P:L-methylmalonyl-CoA metabolic process"/>
    <property type="evidence" value="ECO:0007669"/>
    <property type="project" value="TreeGrafter"/>
</dbReference>
<evidence type="ECO:0000259" key="2">
    <source>
        <dbReference type="PROSITE" id="PS51819"/>
    </source>
</evidence>
<dbReference type="GO" id="GO:0046872">
    <property type="term" value="F:metal ion binding"/>
    <property type="evidence" value="ECO:0007669"/>
    <property type="project" value="UniProtKB-KW"/>
</dbReference>
<feature type="domain" description="VOC" evidence="2">
    <location>
        <begin position="5"/>
        <end position="143"/>
    </location>
</feature>
<feature type="domain" description="VOC" evidence="2">
    <location>
        <begin position="162"/>
        <end position="273"/>
    </location>
</feature>
<sequence>MSVRSLNHVGIVVDDLDAAISFFAALGVNVQGRSSVDGEWVDRVIGLDGVRSEIVSLRVPGSDVWLELSKFHSPGIDGAPNQPPANRRGLRHLAFVVDEVDATLAHLREMGYDMVGEVQDYEDIYRLCYVRGPEGIIVELAEELGAEERATPPSAEEAVHARVITPNLPVDDIETAKEFYVEFLGLSDEEFNLGWVARFTSPDTGAHVQLVTRDATAPEDSQLSVHVDDVDAAYAEAQRRGYEIVHPLTEEEWGVRRFFVRAPNGSILNIVAHRD</sequence>
<reference evidence="3 4" key="1">
    <citation type="submission" date="2016-10" db="EMBL/GenBank/DDBJ databases">
        <authorList>
            <person name="de Groot N.N."/>
        </authorList>
    </citation>
    <scope>NUCLEOTIDE SEQUENCE [LARGE SCALE GENOMIC DNA]</scope>
    <source>
        <strain evidence="3 4">DSM 21799</strain>
    </source>
</reference>
<dbReference type="Gene3D" id="3.10.180.10">
    <property type="entry name" value="2,3-Dihydroxybiphenyl 1,2-Dioxygenase, domain 1"/>
    <property type="match status" value="2"/>
</dbReference>
<dbReference type="EMBL" id="FNRY01000001">
    <property type="protein sequence ID" value="SEB51959.1"/>
    <property type="molecule type" value="Genomic_DNA"/>
</dbReference>
<accession>A0A1H4K072</accession>
<dbReference type="InterPro" id="IPR037523">
    <property type="entry name" value="VOC_core"/>
</dbReference>
<organism evidence="3 4">
    <name type="scientific">Paramicrobacterium humi</name>
    <dbReference type="NCBI Taxonomy" id="640635"/>
    <lineage>
        <taxon>Bacteria</taxon>
        <taxon>Bacillati</taxon>
        <taxon>Actinomycetota</taxon>
        <taxon>Actinomycetes</taxon>
        <taxon>Micrococcales</taxon>
        <taxon>Microbacteriaceae</taxon>
        <taxon>Paramicrobacterium</taxon>
    </lineage>
</organism>
<evidence type="ECO:0000256" key="1">
    <source>
        <dbReference type="ARBA" id="ARBA00022723"/>
    </source>
</evidence>
<dbReference type="GO" id="GO:0004493">
    <property type="term" value="F:methylmalonyl-CoA epimerase activity"/>
    <property type="evidence" value="ECO:0007669"/>
    <property type="project" value="TreeGrafter"/>
</dbReference>
<evidence type="ECO:0000313" key="3">
    <source>
        <dbReference type="EMBL" id="SEB51959.1"/>
    </source>
</evidence>
<dbReference type="PANTHER" id="PTHR43048">
    <property type="entry name" value="METHYLMALONYL-COA EPIMERASE"/>
    <property type="match status" value="1"/>
</dbReference>
<dbReference type="InterPro" id="IPR051785">
    <property type="entry name" value="MMCE/EMCE_epimerase"/>
</dbReference>
<dbReference type="STRING" id="640635.SAMN04489806_0954"/>
<gene>
    <name evidence="3" type="ORF">SAMN04489806_0954</name>
</gene>
<dbReference type="SUPFAM" id="SSF54593">
    <property type="entry name" value="Glyoxalase/Bleomycin resistance protein/Dihydroxybiphenyl dioxygenase"/>
    <property type="match status" value="2"/>
</dbReference>